<name>A0A428ZB36_KIBAR</name>
<dbReference type="EMBL" id="QHKI01000013">
    <property type="protein sequence ID" value="RSM85274.1"/>
    <property type="molecule type" value="Genomic_DNA"/>
</dbReference>
<sequence>MGIELRHRRRSSTQSSRCAYGAARGLIFPAVAIALLPHPRRQRRPSMSHDPNDGDRKTGLVAWWYKVPGGQDTAC</sequence>
<protein>
    <submittedName>
        <fullName evidence="3">Uncharacterized protein</fullName>
    </submittedName>
</protein>
<evidence type="ECO:0000256" key="1">
    <source>
        <dbReference type="SAM" id="MobiDB-lite"/>
    </source>
</evidence>
<gene>
    <name evidence="3" type="ORF">DMH04_18480</name>
</gene>
<proteinExistence type="predicted"/>
<feature type="transmembrane region" description="Helical" evidence="2">
    <location>
        <begin position="20"/>
        <end position="37"/>
    </location>
</feature>
<accession>A0A428ZB36</accession>
<keyword evidence="2" id="KW-1133">Transmembrane helix</keyword>
<keyword evidence="2" id="KW-0472">Membrane</keyword>
<comment type="caution">
    <text evidence="3">The sequence shown here is derived from an EMBL/GenBank/DDBJ whole genome shotgun (WGS) entry which is preliminary data.</text>
</comment>
<keyword evidence="2" id="KW-0812">Transmembrane</keyword>
<feature type="region of interest" description="Disordered" evidence="1">
    <location>
        <begin position="38"/>
        <end position="57"/>
    </location>
</feature>
<reference evidence="3 4" key="1">
    <citation type="submission" date="2018-05" db="EMBL/GenBank/DDBJ databases">
        <title>Evolution of GPA BGCs.</title>
        <authorList>
            <person name="Waglechner N."/>
            <person name="Wright G.D."/>
        </authorList>
    </citation>
    <scope>NUCLEOTIDE SEQUENCE [LARGE SCALE GENOMIC DNA]</scope>
    <source>
        <strain evidence="3 4">A82846</strain>
    </source>
</reference>
<evidence type="ECO:0000313" key="4">
    <source>
        <dbReference type="Proteomes" id="UP000287547"/>
    </source>
</evidence>
<organism evidence="3 4">
    <name type="scientific">Kibdelosporangium aridum</name>
    <dbReference type="NCBI Taxonomy" id="2030"/>
    <lineage>
        <taxon>Bacteria</taxon>
        <taxon>Bacillati</taxon>
        <taxon>Actinomycetota</taxon>
        <taxon>Actinomycetes</taxon>
        <taxon>Pseudonocardiales</taxon>
        <taxon>Pseudonocardiaceae</taxon>
        <taxon>Kibdelosporangium</taxon>
    </lineage>
</organism>
<dbReference type="AlphaFoldDB" id="A0A428ZB36"/>
<dbReference type="Proteomes" id="UP000287547">
    <property type="component" value="Unassembled WGS sequence"/>
</dbReference>
<evidence type="ECO:0000313" key="3">
    <source>
        <dbReference type="EMBL" id="RSM85274.1"/>
    </source>
</evidence>
<evidence type="ECO:0000256" key="2">
    <source>
        <dbReference type="SAM" id="Phobius"/>
    </source>
</evidence>